<evidence type="ECO:0000313" key="2">
    <source>
        <dbReference type="Proteomes" id="UP001301728"/>
    </source>
</evidence>
<name>A0ABU5U3H6_9CYAN</name>
<sequence length="58" mass="6669">MNPEEKIQQLQQDLAELSHILAGIANHIFFQQIGVITVEDMGKLEEIIIRNQVKKEII</sequence>
<proteinExistence type="predicted"/>
<accession>A0ABU5U3H6</accession>
<evidence type="ECO:0000313" key="1">
    <source>
        <dbReference type="EMBL" id="MEA5521620.1"/>
    </source>
</evidence>
<dbReference type="RefSeq" id="WP_323219967.1">
    <property type="nucleotide sequence ID" value="NZ_JAYGHT010000135.1"/>
</dbReference>
<organism evidence="1 2">
    <name type="scientific">Limnoraphis robusta CCNP1315</name>
    <dbReference type="NCBI Taxonomy" id="3110306"/>
    <lineage>
        <taxon>Bacteria</taxon>
        <taxon>Bacillati</taxon>
        <taxon>Cyanobacteriota</taxon>
        <taxon>Cyanophyceae</taxon>
        <taxon>Oscillatoriophycideae</taxon>
        <taxon>Oscillatoriales</taxon>
        <taxon>Sirenicapillariaceae</taxon>
        <taxon>Limnoraphis</taxon>
    </lineage>
</organism>
<dbReference type="EMBL" id="JAYGHT010000135">
    <property type="protein sequence ID" value="MEA5521620.1"/>
    <property type="molecule type" value="Genomic_DNA"/>
</dbReference>
<protein>
    <submittedName>
        <fullName evidence="1">Uncharacterized protein</fullName>
    </submittedName>
</protein>
<comment type="caution">
    <text evidence="1">The sequence shown here is derived from an EMBL/GenBank/DDBJ whole genome shotgun (WGS) entry which is preliminary data.</text>
</comment>
<dbReference type="Proteomes" id="UP001301728">
    <property type="component" value="Unassembled WGS sequence"/>
</dbReference>
<keyword evidence="2" id="KW-1185">Reference proteome</keyword>
<gene>
    <name evidence="1" type="ORF">VB854_22025</name>
</gene>
<reference evidence="1 2" key="1">
    <citation type="submission" date="2023-12" db="EMBL/GenBank/DDBJ databases">
        <title>Baltic Sea Cyanobacteria.</title>
        <authorList>
            <person name="Delbaje E."/>
            <person name="Fewer D.P."/>
            <person name="Shishido T.K."/>
        </authorList>
    </citation>
    <scope>NUCLEOTIDE SEQUENCE [LARGE SCALE GENOMIC DNA]</scope>
    <source>
        <strain evidence="1 2">CCNP 1315</strain>
    </source>
</reference>